<protein>
    <recommendedName>
        <fullName evidence="2">Apea-like HEPN domain-containing protein</fullName>
    </recommendedName>
</protein>
<name>X1JVM1_9ZZZZ</name>
<proteinExistence type="predicted"/>
<dbReference type="EMBL" id="BARU01036908">
    <property type="protein sequence ID" value="GAH82314.1"/>
    <property type="molecule type" value="Genomic_DNA"/>
</dbReference>
<reference evidence="1" key="1">
    <citation type="journal article" date="2014" name="Front. Microbiol.">
        <title>High frequency of phylogenetically diverse reductive dehalogenase-homologous genes in deep subseafloor sedimentary metagenomes.</title>
        <authorList>
            <person name="Kawai M."/>
            <person name="Futagami T."/>
            <person name="Toyoda A."/>
            <person name="Takaki Y."/>
            <person name="Nishi S."/>
            <person name="Hori S."/>
            <person name="Arai W."/>
            <person name="Tsubouchi T."/>
            <person name="Morono Y."/>
            <person name="Uchiyama I."/>
            <person name="Ito T."/>
            <person name="Fujiyama A."/>
            <person name="Inagaki F."/>
            <person name="Takami H."/>
        </authorList>
    </citation>
    <scope>NUCLEOTIDE SEQUENCE</scope>
    <source>
        <strain evidence="1">Expedition CK06-06</strain>
    </source>
</reference>
<gene>
    <name evidence="1" type="ORF">S03H2_57570</name>
</gene>
<sequence>QLTIGPSIGMALRWYAVGLNGDSPVDIYIAYFVGLEALASGYFASIDPKPVRKEYSQLEKYFAKTQPTINHRLRDIVLSHIADFPLSMKFEEYWKSRFGQETRESGEFSKLNRLRSELLHGSARSVTSQQLNSVKTLLEKSLAKEFGIDNIVTTRQSGPKLLEFVLSYVTMPPRGGTA</sequence>
<comment type="caution">
    <text evidence="1">The sequence shown here is derived from an EMBL/GenBank/DDBJ whole genome shotgun (WGS) entry which is preliminary data.</text>
</comment>
<organism evidence="1">
    <name type="scientific">marine sediment metagenome</name>
    <dbReference type="NCBI Taxonomy" id="412755"/>
    <lineage>
        <taxon>unclassified sequences</taxon>
        <taxon>metagenomes</taxon>
        <taxon>ecological metagenomes</taxon>
    </lineage>
</organism>
<feature type="non-terminal residue" evidence="1">
    <location>
        <position position="1"/>
    </location>
</feature>
<dbReference type="AlphaFoldDB" id="X1JVM1"/>
<accession>X1JVM1</accession>
<evidence type="ECO:0008006" key="2">
    <source>
        <dbReference type="Google" id="ProtNLM"/>
    </source>
</evidence>
<evidence type="ECO:0000313" key="1">
    <source>
        <dbReference type="EMBL" id="GAH82314.1"/>
    </source>
</evidence>